<protein>
    <submittedName>
        <fullName evidence="1">Uncharacterized protein</fullName>
    </submittedName>
</protein>
<sequence>MSVLSSNQVPMTFSRHVLRFLGITKFQTSPHGAHATPAEALPGSAYHRAVVEYAGADPGRRHAPELMVQGIATLMVESKPDTSLSRGW</sequence>
<dbReference type="Proteomes" id="UP000256297">
    <property type="component" value="Chromosome CBM2589_a"/>
</dbReference>
<dbReference type="AlphaFoldDB" id="A0A375CFA3"/>
<organism evidence="1">
    <name type="scientific">Cupriavidus taiwanensis</name>
    <dbReference type="NCBI Taxonomy" id="164546"/>
    <lineage>
        <taxon>Bacteria</taxon>
        <taxon>Pseudomonadati</taxon>
        <taxon>Pseudomonadota</taxon>
        <taxon>Betaproteobacteria</taxon>
        <taxon>Burkholderiales</taxon>
        <taxon>Burkholderiaceae</taxon>
        <taxon>Cupriavidus</taxon>
    </lineage>
</organism>
<accession>A0A375CFA3</accession>
<comment type="caution">
    <text evidence="1">The sequence shown here is derived from an EMBL/GenBank/DDBJ whole genome shotgun (WGS) entry which is preliminary data.</text>
</comment>
<dbReference type="EMBL" id="OFSP01000039">
    <property type="protein sequence ID" value="SOY68938.1"/>
    <property type="molecule type" value="Genomic_DNA"/>
</dbReference>
<proteinExistence type="predicted"/>
<evidence type="ECO:0000313" key="1">
    <source>
        <dbReference type="EMBL" id="SOY68938.1"/>
    </source>
</evidence>
<gene>
    <name evidence="1" type="ORF">CBM2589_A90408</name>
</gene>
<name>A0A375CFA3_9BURK</name>
<reference evidence="1" key="1">
    <citation type="submission" date="2018-01" db="EMBL/GenBank/DDBJ databases">
        <authorList>
            <person name="Clerissi C."/>
        </authorList>
    </citation>
    <scope>NUCLEOTIDE SEQUENCE</scope>
    <source>
        <strain evidence="1">Cupriavidus taiwanensis STM 3521</strain>
    </source>
</reference>